<evidence type="ECO:0000259" key="4">
    <source>
        <dbReference type="PROSITE" id="PS50888"/>
    </source>
</evidence>
<comment type="caution">
    <text evidence="5">The sequence shown here is derived from an EMBL/GenBank/DDBJ whole genome shotgun (WGS) entry which is preliminary data.</text>
</comment>
<dbReference type="InterPro" id="IPR036638">
    <property type="entry name" value="HLH_DNA-bd_sf"/>
</dbReference>
<feature type="region of interest" description="Disordered" evidence="3">
    <location>
        <begin position="266"/>
        <end position="295"/>
    </location>
</feature>
<evidence type="ECO:0000313" key="5">
    <source>
        <dbReference type="EMBL" id="PAV15982.1"/>
    </source>
</evidence>
<gene>
    <name evidence="5" type="ORF">PNOK_0884000</name>
</gene>
<dbReference type="Proteomes" id="UP000217199">
    <property type="component" value="Unassembled WGS sequence"/>
</dbReference>
<organism evidence="5 6">
    <name type="scientific">Pyrrhoderma noxium</name>
    <dbReference type="NCBI Taxonomy" id="2282107"/>
    <lineage>
        <taxon>Eukaryota</taxon>
        <taxon>Fungi</taxon>
        <taxon>Dikarya</taxon>
        <taxon>Basidiomycota</taxon>
        <taxon>Agaricomycotina</taxon>
        <taxon>Agaricomycetes</taxon>
        <taxon>Hymenochaetales</taxon>
        <taxon>Hymenochaetaceae</taxon>
        <taxon>Pyrrhoderma</taxon>
    </lineage>
</organism>
<dbReference type="GO" id="GO:0003677">
    <property type="term" value="F:DNA binding"/>
    <property type="evidence" value="ECO:0007669"/>
    <property type="project" value="UniProtKB-KW"/>
</dbReference>
<keyword evidence="6" id="KW-1185">Reference proteome</keyword>
<dbReference type="SUPFAM" id="SSF47459">
    <property type="entry name" value="HLH, helix-loop-helix DNA-binding domain"/>
    <property type="match status" value="1"/>
</dbReference>
<evidence type="ECO:0000256" key="1">
    <source>
        <dbReference type="ARBA" id="ARBA00023125"/>
    </source>
</evidence>
<dbReference type="AlphaFoldDB" id="A0A286U8S6"/>
<evidence type="ECO:0000256" key="3">
    <source>
        <dbReference type="SAM" id="MobiDB-lite"/>
    </source>
</evidence>
<dbReference type="InterPro" id="IPR011598">
    <property type="entry name" value="bHLH_dom"/>
</dbReference>
<keyword evidence="2" id="KW-0539">Nucleus</keyword>
<protein>
    <submittedName>
        <fullName evidence="5">Cbf1-centromere binding factor 1</fullName>
    </submittedName>
</protein>
<evidence type="ECO:0000256" key="2">
    <source>
        <dbReference type="ARBA" id="ARBA00023242"/>
    </source>
</evidence>
<dbReference type="STRING" id="2282107.A0A286U8S6"/>
<accession>A0A286U8S6</accession>
<dbReference type="InterPro" id="IPR047206">
    <property type="entry name" value="bHLHzip_scCBP1-like"/>
</dbReference>
<dbReference type="OrthoDB" id="71302at2759"/>
<name>A0A286U8S6_9AGAM</name>
<dbReference type="SMART" id="SM00353">
    <property type="entry name" value="HLH"/>
    <property type="match status" value="1"/>
</dbReference>
<dbReference type="CDD" id="cd11398">
    <property type="entry name" value="bHLHzip_scCBP1"/>
    <property type="match status" value="1"/>
</dbReference>
<keyword evidence="1" id="KW-0238">DNA-binding</keyword>
<sequence length="295" mass="32301">MSTVPEGNPTTVQVQANTPAPNVSSAAVATALRALKDANVTPGSPGSQTGVTDPQLVSALLTLIGQGQKDSSDEVKEAAAETLSNLSMAGGPPLSNPNIHPELQEAGPSTHPHGPPLLGQHPEAAIMKDDINKQYGKPQSRRRHTQIQNGHIMGSEEWVRQRKDNHKEVERRRRGNINEGINELARIVPNGTGEKAKGAILSRSVEYIKHLMKNESHNIEKWTLEKLLMDQAMGDLQSQLEDVRRMYQEEVYRREKAEAEIDALKAELTSLKDKSGTGEKSDDPDRSAKRPRTDA</sequence>
<feature type="region of interest" description="Disordered" evidence="3">
    <location>
        <begin position="86"/>
        <end position="121"/>
    </location>
</feature>
<dbReference type="PROSITE" id="PS50888">
    <property type="entry name" value="BHLH"/>
    <property type="match status" value="1"/>
</dbReference>
<dbReference type="GO" id="GO:0003700">
    <property type="term" value="F:DNA-binding transcription factor activity"/>
    <property type="evidence" value="ECO:0007669"/>
    <property type="project" value="InterPro"/>
</dbReference>
<feature type="domain" description="BHLH" evidence="4">
    <location>
        <begin position="161"/>
        <end position="211"/>
    </location>
</feature>
<dbReference type="GO" id="GO:0046983">
    <property type="term" value="F:protein dimerization activity"/>
    <property type="evidence" value="ECO:0007669"/>
    <property type="project" value="InterPro"/>
</dbReference>
<dbReference type="PANTHER" id="PTHR47787:SF1">
    <property type="entry name" value="CENTROMERE-BINDING PROTEIN 1"/>
    <property type="match status" value="1"/>
</dbReference>
<dbReference type="Pfam" id="PF00010">
    <property type="entry name" value="HLH"/>
    <property type="match status" value="1"/>
</dbReference>
<evidence type="ECO:0000313" key="6">
    <source>
        <dbReference type="Proteomes" id="UP000217199"/>
    </source>
</evidence>
<dbReference type="Gene3D" id="4.10.280.10">
    <property type="entry name" value="Helix-loop-helix DNA-binding domain"/>
    <property type="match status" value="1"/>
</dbReference>
<reference evidence="5 6" key="1">
    <citation type="journal article" date="2017" name="Mol. Ecol.">
        <title>Comparative and population genomic landscape of Phellinus noxius: A hypervariable fungus causing root rot in trees.</title>
        <authorList>
            <person name="Chung C.L."/>
            <person name="Lee T.J."/>
            <person name="Akiba M."/>
            <person name="Lee H.H."/>
            <person name="Kuo T.H."/>
            <person name="Liu D."/>
            <person name="Ke H.M."/>
            <person name="Yokoi T."/>
            <person name="Roa M.B."/>
            <person name="Lu M.J."/>
            <person name="Chang Y.Y."/>
            <person name="Ann P.J."/>
            <person name="Tsai J.N."/>
            <person name="Chen C.Y."/>
            <person name="Tzean S.S."/>
            <person name="Ota Y."/>
            <person name="Hattori T."/>
            <person name="Sahashi N."/>
            <person name="Liou R.F."/>
            <person name="Kikuchi T."/>
            <person name="Tsai I.J."/>
        </authorList>
    </citation>
    <scope>NUCLEOTIDE SEQUENCE [LARGE SCALE GENOMIC DNA]</scope>
    <source>
        <strain evidence="5 6">FFPRI411160</strain>
    </source>
</reference>
<dbReference type="PANTHER" id="PTHR47787">
    <property type="entry name" value="CENTROMERE-BINDING PROTEIN 1"/>
    <property type="match status" value="1"/>
</dbReference>
<dbReference type="InParanoid" id="A0A286U8S6"/>
<proteinExistence type="predicted"/>
<dbReference type="EMBL" id="NBII01000009">
    <property type="protein sequence ID" value="PAV15982.1"/>
    <property type="molecule type" value="Genomic_DNA"/>
</dbReference>
<dbReference type="GO" id="GO:0005634">
    <property type="term" value="C:nucleus"/>
    <property type="evidence" value="ECO:0007669"/>
    <property type="project" value="TreeGrafter"/>
</dbReference>